<name>A0A803M6E3_CHEQI</name>
<dbReference type="Proteomes" id="UP000596660">
    <property type="component" value="Unplaced"/>
</dbReference>
<dbReference type="Gramene" id="AUR62024016-RA">
    <property type="protein sequence ID" value="AUR62024016-RA:cds"/>
    <property type="gene ID" value="AUR62024016"/>
</dbReference>
<dbReference type="EnsemblPlants" id="AUR62024016-RA">
    <property type="protein sequence ID" value="AUR62024016-RA:cds"/>
    <property type="gene ID" value="AUR62024016"/>
</dbReference>
<sequence>MPTTVNWTTDIGLVYGNDKECLVTGYSDSDYAADVDTRRSVTGYVFTLGGSVVNWKSTLQSSITLSTNEAKYMALTSAAQESIWLKSLVVWWWGGGLVTGVELWVLVMEEDGGMRRKKGMTGYLERMAGDWSSAESWLGSLCHPPSRAAHHVVQEATQLPAAAGESSSRHNGQVTRYDYAYPFSMCDAGLNRSDWRAVITREQNFVWLFTSCNLPLLLYATREWISLRLPQEYKLGLGRAFAFTFAFDPQLSFTLVGIQFSLDKPDFCSFVIYKSKLKMWRVSREFMCCASWIRPESHAFVSDRCHWITYNLSCNIGTRVVCEGFYMVVFDIRKESCQVIKLPHITSDEYNLQRRCCLGENNSRIHYVCAYKYEVKILQLKDYNEPPHWVPAAFRFPCLADYMEVHWREDSSKLGRHYPRDGDNKDLNCLYFKPLYLYNDILFIAMPGTLCTYNLRSRKQVLDFSRPLAQFFLDRMCLIYSPTIYMLKTLDARGSPVEVHTLFLHSALEEGKSPSCLQHDLLYYDICPGANALSTNE</sequence>
<protein>
    <recommendedName>
        <fullName evidence="3">F-box protein</fullName>
    </recommendedName>
</protein>
<accession>A0A803M6E3</accession>
<dbReference type="PANTHER" id="PTHR11439:SF467">
    <property type="entry name" value="INTEGRASE CATALYTIC DOMAIN-CONTAINING PROTEIN"/>
    <property type="match status" value="1"/>
</dbReference>
<dbReference type="CDD" id="cd09272">
    <property type="entry name" value="RNase_HI_RT_Ty1"/>
    <property type="match status" value="1"/>
</dbReference>
<evidence type="ECO:0000313" key="2">
    <source>
        <dbReference type="Proteomes" id="UP000596660"/>
    </source>
</evidence>
<dbReference type="AlphaFoldDB" id="A0A803M6E3"/>
<organism evidence="1 2">
    <name type="scientific">Chenopodium quinoa</name>
    <name type="common">Quinoa</name>
    <dbReference type="NCBI Taxonomy" id="63459"/>
    <lineage>
        <taxon>Eukaryota</taxon>
        <taxon>Viridiplantae</taxon>
        <taxon>Streptophyta</taxon>
        <taxon>Embryophyta</taxon>
        <taxon>Tracheophyta</taxon>
        <taxon>Spermatophyta</taxon>
        <taxon>Magnoliopsida</taxon>
        <taxon>eudicotyledons</taxon>
        <taxon>Gunneridae</taxon>
        <taxon>Pentapetalae</taxon>
        <taxon>Caryophyllales</taxon>
        <taxon>Chenopodiaceae</taxon>
        <taxon>Chenopodioideae</taxon>
        <taxon>Atripliceae</taxon>
        <taxon>Chenopodium</taxon>
    </lineage>
</organism>
<evidence type="ECO:0008006" key="3">
    <source>
        <dbReference type="Google" id="ProtNLM"/>
    </source>
</evidence>
<proteinExistence type="predicted"/>
<keyword evidence="2" id="KW-1185">Reference proteome</keyword>
<evidence type="ECO:0000313" key="1">
    <source>
        <dbReference type="EnsemblPlants" id="AUR62024016-RA:cds"/>
    </source>
</evidence>
<reference evidence="1" key="2">
    <citation type="submission" date="2021-03" db="UniProtKB">
        <authorList>
            <consortium name="EnsemblPlants"/>
        </authorList>
    </citation>
    <scope>IDENTIFICATION</scope>
</reference>
<dbReference type="PANTHER" id="PTHR11439">
    <property type="entry name" value="GAG-POL-RELATED RETROTRANSPOSON"/>
    <property type="match status" value="1"/>
</dbReference>
<reference evidence="1" key="1">
    <citation type="journal article" date="2017" name="Nature">
        <title>The genome of Chenopodium quinoa.</title>
        <authorList>
            <person name="Jarvis D.E."/>
            <person name="Ho Y.S."/>
            <person name="Lightfoot D.J."/>
            <person name="Schmoeckel S.M."/>
            <person name="Li B."/>
            <person name="Borm T.J.A."/>
            <person name="Ohyanagi H."/>
            <person name="Mineta K."/>
            <person name="Michell C.T."/>
            <person name="Saber N."/>
            <person name="Kharbatia N.M."/>
            <person name="Rupper R.R."/>
            <person name="Sharp A.R."/>
            <person name="Dally N."/>
            <person name="Boughton B.A."/>
            <person name="Woo Y.H."/>
            <person name="Gao G."/>
            <person name="Schijlen E.G.W.M."/>
            <person name="Guo X."/>
            <person name="Momin A.A."/>
            <person name="Negrao S."/>
            <person name="Al-Babili S."/>
            <person name="Gehring C."/>
            <person name="Roessner U."/>
            <person name="Jung C."/>
            <person name="Murphy K."/>
            <person name="Arold S.T."/>
            <person name="Gojobori T."/>
            <person name="van der Linden C.G."/>
            <person name="van Loo E.N."/>
            <person name="Jellen E.N."/>
            <person name="Maughan P.J."/>
            <person name="Tester M."/>
        </authorList>
    </citation>
    <scope>NUCLEOTIDE SEQUENCE [LARGE SCALE GENOMIC DNA]</scope>
    <source>
        <strain evidence="1">cv. PI 614886</strain>
    </source>
</reference>